<protein>
    <submittedName>
        <fullName evidence="3">Uncharacterized protein</fullName>
    </submittedName>
</protein>
<evidence type="ECO:0000256" key="2">
    <source>
        <dbReference type="SAM" id="SignalP"/>
    </source>
</evidence>
<sequence length="239" mass="25428">MIAIHTVSLAVSALLFSLIAAGYAIHPAHDVADSLASVAPRAATGVHGTTSITPAVSRSRSATAAASPRSGRDRPATLLLFDRTLKSTATITWGTRIAYGGQVMVTRRRVTRRTSDGVYAFPIPAVASCGAVRASTTMVDFEGSVSDHGKCRRPALNLPTARPLAVGEVYCATVYYRHCRRRWLGWKRCSCRPLYTARAVVLDGAGRTMRVTPGGGFIRCGRLTSADKSGARAVGVRLQ</sequence>
<feature type="region of interest" description="Disordered" evidence="1">
    <location>
        <begin position="48"/>
        <end position="72"/>
    </location>
</feature>
<evidence type="ECO:0000313" key="4">
    <source>
        <dbReference type="Proteomes" id="UP000218209"/>
    </source>
</evidence>
<name>A0A1X6P720_PORUM</name>
<feature type="compositionally biased region" description="Low complexity" evidence="1">
    <location>
        <begin position="53"/>
        <end position="69"/>
    </location>
</feature>
<keyword evidence="4" id="KW-1185">Reference proteome</keyword>
<feature type="chain" id="PRO_5012010337" evidence="2">
    <location>
        <begin position="25"/>
        <end position="239"/>
    </location>
</feature>
<accession>A0A1X6P720</accession>
<dbReference type="Proteomes" id="UP000218209">
    <property type="component" value="Unassembled WGS sequence"/>
</dbReference>
<proteinExistence type="predicted"/>
<dbReference type="EMBL" id="KV918860">
    <property type="protein sequence ID" value="OSX76644.1"/>
    <property type="molecule type" value="Genomic_DNA"/>
</dbReference>
<gene>
    <name evidence="3" type="ORF">BU14_0183s0036</name>
</gene>
<feature type="signal peptide" evidence="2">
    <location>
        <begin position="1"/>
        <end position="24"/>
    </location>
</feature>
<reference evidence="3 4" key="1">
    <citation type="submission" date="2017-03" db="EMBL/GenBank/DDBJ databases">
        <title>WGS assembly of Porphyra umbilicalis.</title>
        <authorList>
            <person name="Brawley S.H."/>
            <person name="Blouin N.A."/>
            <person name="Ficko-Blean E."/>
            <person name="Wheeler G.L."/>
            <person name="Lohr M."/>
            <person name="Goodson H.V."/>
            <person name="Jenkins J.W."/>
            <person name="Blaby-Haas C.E."/>
            <person name="Helliwell K.E."/>
            <person name="Chan C."/>
            <person name="Marriage T."/>
            <person name="Bhattacharya D."/>
            <person name="Klein A.S."/>
            <person name="Badis Y."/>
            <person name="Brodie J."/>
            <person name="Cao Y."/>
            <person name="Collen J."/>
            <person name="Dittami S.M."/>
            <person name="Gachon C.M."/>
            <person name="Green B.R."/>
            <person name="Karpowicz S."/>
            <person name="Kim J.W."/>
            <person name="Kudahl U."/>
            <person name="Lin S."/>
            <person name="Michel G."/>
            <person name="Mittag M."/>
            <person name="Olson B.J."/>
            <person name="Pangilinan J."/>
            <person name="Peng Y."/>
            <person name="Qiu H."/>
            <person name="Shu S."/>
            <person name="Singer J.T."/>
            <person name="Smith A.G."/>
            <person name="Sprecher B.N."/>
            <person name="Wagner V."/>
            <person name="Wang W."/>
            <person name="Wang Z.-Y."/>
            <person name="Yan J."/>
            <person name="Yarish C."/>
            <person name="Zoeuner-Riek S."/>
            <person name="Zhuang Y."/>
            <person name="Zou Y."/>
            <person name="Lindquist E.A."/>
            <person name="Grimwood J."/>
            <person name="Barry K."/>
            <person name="Rokhsar D.S."/>
            <person name="Schmutz J."/>
            <person name="Stiller J.W."/>
            <person name="Grossman A.R."/>
            <person name="Prochnik S.E."/>
        </authorList>
    </citation>
    <scope>NUCLEOTIDE SEQUENCE [LARGE SCALE GENOMIC DNA]</scope>
    <source>
        <strain evidence="3">4086291</strain>
    </source>
</reference>
<evidence type="ECO:0000313" key="3">
    <source>
        <dbReference type="EMBL" id="OSX76644.1"/>
    </source>
</evidence>
<keyword evidence="2" id="KW-0732">Signal</keyword>
<dbReference type="AlphaFoldDB" id="A0A1X6P720"/>
<evidence type="ECO:0000256" key="1">
    <source>
        <dbReference type="SAM" id="MobiDB-lite"/>
    </source>
</evidence>
<organism evidence="3 4">
    <name type="scientific">Porphyra umbilicalis</name>
    <name type="common">Purple laver</name>
    <name type="synonym">Red alga</name>
    <dbReference type="NCBI Taxonomy" id="2786"/>
    <lineage>
        <taxon>Eukaryota</taxon>
        <taxon>Rhodophyta</taxon>
        <taxon>Bangiophyceae</taxon>
        <taxon>Bangiales</taxon>
        <taxon>Bangiaceae</taxon>
        <taxon>Porphyra</taxon>
    </lineage>
</organism>